<protein>
    <submittedName>
        <fullName evidence="1">Uncharacterized protein</fullName>
    </submittedName>
</protein>
<keyword evidence="2" id="KW-1185">Reference proteome</keyword>
<dbReference type="EMBL" id="CM056741">
    <property type="protein sequence ID" value="KAJ8687583.1"/>
    <property type="molecule type" value="Genomic_DNA"/>
</dbReference>
<dbReference type="Proteomes" id="UP001239111">
    <property type="component" value="Chromosome 1"/>
</dbReference>
<organism evidence="1 2">
    <name type="scientific">Eretmocerus hayati</name>
    <dbReference type="NCBI Taxonomy" id="131215"/>
    <lineage>
        <taxon>Eukaryota</taxon>
        <taxon>Metazoa</taxon>
        <taxon>Ecdysozoa</taxon>
        <taxon>Arthropoda</taxon>
        <taxon>Hexapoda</taxon>
        <taxon>Insecta</taxon>
        <taxon>Pterygota</taxon>
        <taxon>Neoptera</taxon>
        <taxon>Endopterygota</taxon>
        <taxon>Hymenoptera</taxon>
        <taxon>Apocrita</taxon>
        <taxon>Proctotrupomorpha</taxon>
        <taxon>Chalcidoidea</taxon>
        <taxon>Aphelinidae</taxon>
        <taxon>Aphelininae</taxon>
        <taxon>Eretmocerus</taxon>
    </lineage>
</organism>
<reference evidence="1" key="1">
    <citation type="submission" date="2023-04" db="EMBL/GenBank/DDBJ databases">
        <title>A chromosome-level genome assembly of the parasitoid wasp Eretmocerus hayati.</title>
        <authorList>
            <person name="Zhong Y."/>
            <person name="Liu S."/>
            <person name="Liu Y."/>
        </authorList>
    </citation>
    <scope>NUCLEOTIDE SEQUENCE</scope>
    <source>
        <strain evidence="1">ZJU_SS_LIU_2023</strain>
    </source>
</reference>
<evidence type="ECO:0000313" key="1">
    <source>
        <dbReference type="EMBL" id="KAJ8687583.1"/>
    </source>
</evidence>
<accession>A0ACC2PXA6</accession>
<sequence>MTYLLSFYVFLALNGLSLQASTPDSPTYIGAVVEYHPVDQGDDGEMIAEANAVNYRTIIKTASLYEVDIIVFPEFGLTTPPRDEVTNRGKRFNDAEFRAYYRDTASYVPSPNDSIVLCEADSKNVKNSLQSISCAAREFKMYVVVNHHERVECPSNKAHCASDGFLLYNTNVVFDREGRVIARYRKRHLFNEIGTNVTNYNNNESDRAEEDRLSKFSTDFGVTFAQIICFDILHEEPAARLAKEANVTDVIFPSHWFDELPFLTARQEQAAWAYAADVNLLAAGYSDALTASGGSGIYAGRSGPIKAYSSEWTSNALIVAEIPKLNSRRRRGPVAGLSKLAPPSVHVFKQAEVPTLSGMPRHLQKPNEFGFDEDLSAFTSLLLELGKESHIETLCDRGLCCDFHIEMSYEPKLAETPNTRQHRYRLLVFNGVRAFGNITTVGLQICAVVSCAGDSLSDCNKQYPRDSNLIAPTIFDSLIISRRADLSTRSLYSPTTLVAATPFPTSTSSPASQSNELRPMDGSDFAYVSAGKSNDSLLLAYIVNPRNDLVTFGIFGRIFSRDGQPETRPIPSAASIIRTSVLLVSAVTIYWAMKL</sequence>
<comment type="caution">
    <text evidence="1">The sequence shown here is derived from an EMBL/GenBank/DDBJ whole genome shotgun (WGS) entry which is preliminary data.</text>
</comment>
<name>A0ACC2PXA6_9HYME</name>
<proteinExistence type="predicted"/>
<evidence type="ECO:0000313" key="2">
    <source>
        <dbReference type="Proteomes" id="UP001239111"/>
    </source>
</evidence>
<gene>
    <name evidence="1" type="ORF">QAD02_023377</name>
</gene>